<keyword evidence="12" id="KW-1133">Transmembrane helix</keyword>
<proteinExistence type="inferred from homology"/>
<dbReference type="RefSeq" id="XP_033346389.1">
    <property type="nucleotide sequence ID" value="XM_033490498.1"/>
</dbReference>
<dbReference type="GO" id="GO:0016560">
    <property type="term" value="P:protein import into peroxisome matrix, docking"/>
    <property type="evidence" value="ECO:0007669"/>
    <property type="project" value="UniProtKB-UniRule"/>
</dbReference>
<keyword evidence="5 10" id="KW-0472">Membrane</keyword>
<evidence type="ECO:0000313" key="15">
    <source>
        <dbReference type="RefSeq" id="XP_033346389.1"/>
    </source>
</evidence>
<sequence>MAMANQDANNNNLALRENLVKTAVEFLQNPKVQSSPIGRKEEFLQKKGLTEEEIKRAFKLASIDITIDQNVVHNSNDYTVVPIPPRQMYPYFQTYPYQITLFQRIKEFFNATALIGATIYCIYWFYKKFIEPFLFGRRKKDSVKDSVTELDKTIQNSMKEVKESISKVEGDVQKLTQNRSMDPMVPQLVQELKQDLASLKSLLLSRKQFPSAPASVPSISIPTWQLDAAGTSQEKSTEREDDAGSGSSANNSDSSLEMIREDPPKV</sequence>
<feature type="transmembrane region" description="Helical" evidence="12">
    <location>
        <begin position="108"/>
        <end position="126"/>
    </location>
</feature>
<evidence type="ECO:0000256" key="11">
    <source>
        <dbReference type="SAM" id="MobiDB-lite"/>
    </source>
</evidence>
<evidence type="ECO:0000256" key="6">
    <source>
        <dbReference type="ARBA" id="ARBA00023140"/>
    </source>
</evidence>
<dbReference type="GeneID" id="117231770"/>
<evidence type="ECO:0000256" key="1">
    <source>
        <dbReference type="ARBA" id="ARBA00005443"/>
    </source>
</evidence>
<evidence type="ECO:0000256" key="8">
    <source>
        <dbReference type="ARBA" id="ARBA00029691"/>
    </source>
</evidence>
<dbReference type="CTD" id="5195"/>
<reference evidence="15" key="1">
    <citation type="submission" date="2025-08" db="UniProtKB">
        <authorList>
            <consortium name="RefSeq"/>
        </authorList>
    </citation>
    <scope>IDENTIFICATION</scope>
    <source>
        <tissue evidence="15">Muscle</tissue>
    </source>
</reference>
<evidence type="ECO:0000256" key="4">
    <source>
        <dbReference type="ARBA" id="ARBA00023010"/>
    </source>
</evidence>
<keyword evidence="4" id="KW-0811">Translocation</keyword>
<evidence type="ECO:0000256" key="10">
    <source>
        <dbReference type="RuleBase" id="RU367032"/>
    </source>
</evidence>
<comment type="function">
    <text evidence="10">Component of the PEX13-PEX14 docking complex, a translocon channel that specifically mediates the import of peroxisomal cargo proteins bound to PEX5 receptor. The PEX13-PEX14 docking complex forms a large import pore which can be opened to a diameter of about 9 nm. Mechanistically, PEX5 receptor along with cargo proteins associates with the PEX14 subunit of the PEX13-PEX14 docking complex in the cytosol, leading to the insertion of the receptor into the organelle membrane with the concomitant translocation of the cargo into the peroxisome matrix.</text>
</comment>
<name>A0A6J3K293_9HYME</name>
<comment type="similarity">
    <text evidence="1 10">Belongs to the peroxin-14 family.</text>
</comment>
<evidence type="ECO:0000256" key="7">
    <source>
        <dbReference type="ARBA" id="ARBA00029502"/>
    </source>
</evidence>
<evidence type="ECO:0000256" key="3">
    <source>
        <dbReference type="ARBA" id="ARBA00022927"/>
    </source>
</evidence>
<evidence type="ECO:0000256" key="12">
    <source>
        <dbReference type="SAM" id="Phobius"/>
    </source>
</evidence>
<keyword evidence="3 10" id="KW-0653">Protein transport</keyword>
<dbReference type="InterPro" id="IPR006785">
    <property type="entry name" value="Pex14_N"/>
</dbReference>
<dbReference type="AlphaFoldDB" id="A0A6J3K293"/>
<dbReference type="InterPro" id="IPR025655">
    <property type="entry name" value="PEX14"/>
</dbReference>
<feature type="compositionally biased region" description="Low complexity" evidence="11">
    <location>
        <begin position="244"/>
        <end position="255"/>
    </location>
</feature>
<dbReference type="InterPro" id="IPR036388">
    <property type="entry name" value="WH-like_DNA-bd_sf"/>
</dbReference>
<dbReference type="GO" id="GO:0005102">
    <property type="term" value="F:signaling receptor binding"/>
    <property type="evidence" value="ECO:0007669"/>
    <property type="project" value="TreeGrafter"/>
</dbReference>
<feature type="domain" description="Peroxisome membrane anchor protein Pex14p N-terminal" evidence="13">
    <location>
        <begin position="16"/>
        <end position="59"/>
    </location>
</feature>
<evidence type="ECO:0000259" key="13">
    <source>
        <dbReference type="Pfam" id="PF04695"/>
    </source>
</evidence>
<keyword evidence="2 10" id="KW-0813">Transport</keyword>
<keyword evidence="6 10" id="KW-0576">Peroxisome</keyword>
<gene>
    <name evidence="15" type="primary">LOC117231770</name>
</gene>
<evidence type="ECO:0000256" key="2">
    <source>
        <dbReference type="ARBA" id="ARBA00022448"/>
    </source>
</evidence>
<keyword evidence="12" id="KW-0812">Transmembrane</keyword>
<dbReference type="Pfam" id="PF04695">
    <property type="entry name" value="Pex14_N"/>
    <property type="match status" value="1"/>
</dbReference>
<dbReference type="Gene3D" id="1.10.10.10">
    <property type="entry name" value="Winged helix-like DNA-binding domain superfamily/Winged helix DNA-binding domain"/>
    <property type="match status" value="1"/>
</dbReference>
<dbReference type="PANTHER" id="PTHR23058">
    <property type="entry name" value="PEROXISOMAL MEMBRANE PROTEIN PEX14"/>
    <property type="match status" value="1"/>
</dbReference>
<keyword evidence="14" id="KW-1185">Reference proteome</keyword>
<evidence type="ECO:0000256" key="5">
    <source>
        <dbReference type="ARBA" id="ARBA00023136"/>
    </source>
</evidence>
<dbReference type="PANTHER" id="PTHR23058:SF0">
    <property type="entry name" value="PEROXISOMAL MEMBRANE PROTEIN PEX14"/>
    <property type="match status" value="1"/>
</dbReference>
<comment type="subcellular location">
    <subcellularLocation>
        <location evidence="9 10">Peroxisome membrane</location>
    </subcellularLocation>
</comment>
<dbReference type="GO" id="GO:1990429">
    <property type="term" value="C:peroxisomal importomer complex"/>
    <property type="evidence" value="ECO:0007669"/>
    <property type="project" value="TreeGrafter"/>
</dbReference>
<organism evidence="14 15">
    <name type="scientific">Bombus vosnesenskii</name>
    <dbReference type="NCBI Taxonomy" id="207650"/>
    <lineage>
        <taxon>Eukaryota</taxon>
        <taxon>Metazoa</taxon>
        <taxon>Ecdysozoa</taxon>
        <taxon>Arthropoda</taxon>
        <taxon>Hexapoda</taxon>
        <taxon>Insecta</taxon>
        <taxon>Pterygota</taxon>
        <taxon>Neoptera</taxon>
        <taxon>Endopterygota</taxon>
        <taxon>Hymenoptera</taxon>
        <taxon>Apocrita</taxon>
        <taxon>Aculeata</taxon>
        <taxon>Apoidea</taxon>
        <taxon>Anthophila</taxon>
        <taxon>Apidae</taxon>
        <taxon>Bombus</taxon>
        <taxon>Pyrobombus</taxon>
    </lineage>
</organism>
<evidence type="ECO:0000313" key="14">
    <source>
        <dbReference type="Proteomes" id="UP000504631"/>
    </source>
</evidence>
<evidence type="ECO:0000256" key="9">
    <source>
        <dbReference type="ARBA" id="ARBA00046271"/>
    </source>
</evidence>
<dbReference type="GO" id="GO:0005778">
    <property type="term" value="C:peroxisomal membrane"/>
    <property type="evidence" value="ECO:0007669"/>
    <property type="project" value="UniProtKB-SubCell"/>
</dbReference>
<dbReference type="Proteomes" id="UP000504631">
    <property type="component" value="Unplaced"/>
</dbReference>
<accession>A0A6J3K293</accession>
<feature type="region of interest" description="Disordered" evidence="11">
    <location>
        <begin position="222"/>
        <end position="266"/>
    </location>
</feature>
<protein>
    <recommendedName>
        <fullName evidence="7 10">Peroxisomal membrane protein PEX14</fullName>
    </recommendedName>
    <alternativeName>
        <fullName evidence="8 10">Peroxin-14</fullName>
    </alternativeName>
</protein>
<dbReference type="KEGG" id="bvk:117231770"/>